<keyword evidence="12" id="KW-1185">Reference proteome</keyword>
<dbReference type="GO" id="GO:0043571">
    <property type="term" value="P:maintenance of CRISPR repeat elements"/>
    <property type="evidence" value="ECO:0007669"/>
    <property type="project" value="UniProtKB-UniRule"/>
</dbReference>
<dbReference type="InterPro" id="IPR021127">
    <property type="entry name" value="CRISPR_associated_Cas2"/>
</dbReference>
<protein>
    <recommendedName>
        <fullName evidence="9">CRISPR-associated endoribonuclease Cas2</fullName>
        <ecNumber evidence="9">3.1.-.-</ecNumber>
    </recommendedName>
</protein>
<dbReference type="Gene3D" id="3.30.70.240">
    <property type="match status" value="1"/>
</dbReference>
<feature type="binding site" evidence="9">
    <location>
        <position position="8"/>
    </location>
    <ligand>
        <name>Mg(2+)</name>
        <dbReference type="ChEBI" id="CHEBI:18420"/>
        <note>catalytic</note>
    </ligand>
</feature>
<dbReference type="GO" id="GO:0046872">
    <property type="term" value="F:metal ion binding"/>
    <property type="evidence" value="ECO:0007669"/>
    <property type="project" value="UniProtKB-UniRule"/>
</dbReference>
<dbReference type="EMBL" id="DF820457">
    <property type="protein sequence ID" value="GAK51199.1"/>
    <property type="molecule type" value="Genomic_DNA"/>
</dbReference>
<keyword evidence="4 9" id="KW-0479">Metal-binding</keyword>
<accession>A0A081BLD3</accession>
<dbReference type="Pfam" id="PF09827">
    <property type="entry name" value="CRISPR_Cas2"/>
    <property type="match status" value="1"/>
</dbReference>
<comment type="function">
    <text evidence="9">CRISPR (clustered regularly interspaced short palindromic repeat), is an adaptive immune system that provides protection against mobile genetic elements (viruses, transposable elements and conjugative plasmids). CRISPR clusters contain sequences complementary to antecedent mobile elements and target invading nucleic acids. CRISPR clusters are transcribed and processed into CRISPR RNA (crRNA). Functions as a ssRNA-specific endoribonuclease. Involved in the integration of spacer DNA into the CRISPR cassette.</text>
</comment>
<reference evidence="11" key="1">
    <citation type="journal article" date="2015" name="PeerJ">
        <title>First genomic representation of candidate bacterial phylum KSB3 points to enhanced environmental sensing as a trigger of wastewater bulking.</title>
        <authorList>
            <person name="Sekiguchi Y."/>
            <person name="Ohashi A."/>
            <person name="Parks D.H."/>
            <person name="Yamauchi T."/>
            <person name="Tyson G.W."/>
            <person name="Hugenholtz P."/>
        </authorList>
    </citation>
    <scope>NUCLEOTIDE SEQUENCE [LARGE SCALE GENOMIC DNA]</scope>
</reference>
<keyword evidence="7 9" id="KW-0460">Magnesium</keyword>
<dbReference type="PANTHER" id="PTHR34405:SF3">
    <property type="entry name" value="CRISPR-ASSOCIATED ENDORIBONUCLEASE CAS2 3"/>
    <property type="match status" value="1"/>
</dbReference>
<dbReference type="NCBIfam" id="TIGR01573">
    <property type="entry name" value="cas2"/>
    <property type="match status" value="1"/>
</dbReference>
<evidence type="ECO:0000313" key="12">
    <source>
        <dbReference type="Proteomes" id="UP000030700"/>
    </source>
</evidence>
<dbReference type="GO" id="GO:0016787">
    <property type="term" value="F:hydrolase activity"/>
    <property type="evidence" value="ECO:0007669"/>
    <property type="project" value="UniProtKB-KW"/>
</dbReference>
<evidence type="ECO:0000256" key="1">
    <source>
        <dbReference type="ARBA" id="ARBA00001946"/>
    </source>
</evidence>
<evidence type="ECO:0000256" key="6">
    <source>
        <dbReference type="ARBA" id="ARBA00022801"/>
    </source>
</evidence>
<dbReference type="CDD" id="cd09725">
    <property type="entry name" value="Cas2_I_II_III"/>
    <property type="match status" value="1"/>
</dbReference>
<dbReference type="HAMAP" id="MF_01471">
    <property type="entry name" value="Cas2"/>
    <property type="match status" value="1"/>
</dbReference>
<comment type="cofactor">
    <cofactor evidence="1 9">
        <name>Mg(2+)</name>
        <dbReference type="ChEBI" id="CHEBI:18420"/>
    </cofactor>
</comment>
<name>A0A081BLD3_9BACT</name>
<keyword evidence="8 9" id="KW-0051">Antiviral defense</keyword>
<comment type="similarity">
    <text evidence="2 9 10">Belongs to the CRISPR-associated endoribonuclease Cas2 protein family.</text>
</comment>
<dbReference type="AlphaFoldDB" id="A0A081BLD3"/>
<evidence type="ECO:0000256" key="9">
    <source>
        <dbReference type="HAMAP-Rule" id="MF_01471"/>
    </source>
</evidence>
<evidence type="ECO:0000256" key="7">
    <source>
        <dbReference type="ARBA" id="ARBA00022842"/>
    </source>
</evidence>
<evidence type="ECO:0000256" key="10">
    <source>
        <dbReference type="PIRNR" id="PIRNR032582"/>
    </source>
</evidence>
<proteinExistence type="inferred from homology"/>
<gene>
    <name evidence="9" type="primary">cas2</name>
    <name evidence="11" type="ORF">U14_02442</name>
</gene>
<organism evidence="11">
    <name type="scientific">Candidatus Moduliflexus flocculans</name>
    <dbReference type="NCBI Taxonomy" id="1499966"/>
    <lineage>
        <taxon>Bacteria</taxon>
        <taxon>Candidatus Moduliflexota</taxon>
        <taxon>Candidatus Moduliflexia</taxon>
        <taxon>Candidatus Moduliflexales</taxon>
        <taxon>Candidatus Moduliflexaceae</taxon>
    </lineage>
</organism>
<keyword evidence="5 9" id="KW-0255">Endonuclease</keyword>
<dbReference type="GO" id="GO:0051607">
    <property type="term" value="P:defense response to virus"/>
    <property type="evidence" value="ECO:0007669"/>
    <property type="project" value="UniProtKB-UniRule"/>
</dbReference>
<dbReference type="STRING" id="1499966.U14_02442"/>
<evidence type="ECO:0000256" key="3">
    <source>
        <dbReference type="ARBA" id="ARBA00022722"/>
    </source>
</evidence>
<dbReference type="SUPFAM" id="SSF143430">
    <property type="entry name" value="TTP0101/SSO1404-like"/>
    <property type="match status" value="1"/>
</dbReference>
<dbReference type="PANTHER" id="PTHR34405">
    <property type="entry name" value="CRISPR-ASSOCIATED ENDORIBONUCLEASE CAS2"/>
    <property type="match status" value="1"/>
</dbReference>
<dbReference type="GO" id="GO:0004521">
    <property type="term" value="F:RNA endonuclease activity"/>
    <property type="evidence" value="ECO:0007669"/>
    <property type="project" value="UniProtKB-UniRule"/>
</dbReference>
<evidence type="ECO:0000313" key="11">
    <source>
        <dbReference type="EMBL" id="GAK51199.1"/>
    </source>
</evidence>
<dbReference type="InterPro" id="IPR019199">
    <property type="entry name" value="Virulence_VapD/CRISPR_Cas2"/>
</dbReference>
<sequence>MYYIISYDVKQDRRRQKIHDLLLDYGAWVQYSVFECDLSKSEYLRLKDRLEDLLDKEAQDSIRFYALCNDCQRKIERIGGIIPPEYGTMIV</sequence>
<evidence type="ECO:0000256" key="5">
    <source>
        <dbReference type="ARBA" id="ARBA00022759"/>
    </source>
</evidence>
<evidence type="ECO:0000256" key="4">
    <source>
        <dbReference type="ARBA" id="ARBA00022723"/>
    </source>
</evidence>
<keyword evidence="6 9" id="KW-0378">Hydrolase</keyword>
<evidence type="ECO:0000256" key="8">
    <source>
        <dbReference type="ARBA" id="ARBA00023118"/>
    </source>
</evidence>
<dbReference type="EC" id="3.1.-.-" evidence="9"/>
<dbReference type="Proteomes" id="UP000030700">
    <property type="component" value="Unassembled WGS sequence"/>
</dbReference>
<evidence type="ECO:0000256" key="2">
    <source>
        <dbReference type="ARBA" id="ARBA00009959"/>
    </source>
</evidence>
<dbReference type="HOGENOM" id="CLU_161124_3_0_0"/>
<keyword evidence="3 9" id="KW-0540">Nuclease</keyword>
<dbReference type="PIRSF" id="PIRSF032582">
    <property type="entry name" value="Cas2"/>
    <property type="match status" value="1"/>
</dbReference>
<comment type="subunit">
    <text evidence="9">Homodimer, forms a heterotetramer with a Cas1 homodimer.</text>
</comment>